<protein>
    <recommendedName>
        <fullName evidence="3">Peroxisomal membrane protein 4</fullName>
    </recommendedName>
</protein>
<organism evidence="1 2">
    <name type="scientific">Penicillium arizonense</name>
    <dbReference type="NCBI Taxonomy" id="1835702"/>
    <lineage>
        <taxon>Eukaryota</taxon>
        <taxon>Fungi</taxon>
        <taxon>Dikarya</taxon>
        <taxon>Ascomycota</taxon>
        <taxon>Pezizomycotina</taxon>
        <taxon>Eurotiomycetes</taxon>
        <taxon>Eurotiomycetidae</taxon>
        <taxon>Eurotiales</taxon>
        <taxon>Aspergillaceae</taxon>
        <taxon>Penicillium</taxon>
    </lineage>
</organism>
<evidence type="ECO:0000313" key="2">
    <source>
        <dbReference type="Proteomes" id="UP000177622"/>
    </source>
</evidence>
<dbReference type="Pfam" id="PF02466">
    <property type="entry name" value="Tim17"/>
    <property type="match status" value="1"/>
</dbReference>
<dbReference type="RefSeq" id="XP_022489802.1">
    <property type="nucleotide sequence ID" value="XM_022630194.1"/>
</dbReference>
<dbReference type="STRING" id="1835702.A0A1F5LMP4"/>
<dbReference type="GO" id="GO:0005778">
    <property type="term" value="C:peroxisomal membrane"/>
    <property type="evidence" value="ECO:0007669"/>
    <property type="project" value="TreeGrafter"/>
</dbReference>
<dbReference type="AlphaFoldDB" id="A0A1F5LMP4"/>
<accession>A0A1F5LMP4</accession>
<evidence type="ECO:0008006" key="3">
    <source>
        <dbReference type="Google" id="ProtNLM"/>
    </source>
</evidence>
<proteinExistence type="predicted"/>
<dbReference type="EMBL" id="LXJU01000006">
    <property type="protein sequence ID" value="OGE54366.1"/>
    <property type="molecule type" value="Genomic_DNA"/>
</dbReference>
<dbReference type="InterPro" id="IPR019531">
    <property type="entry name" value="Pmp4"/>
</dbReference>
<dbReference type="OrthoDB" id="39659at2759"/>
<dbReference type="Proteomes" id="UP000177622">
    <property type="component" value="Unassembled WGS sequence"/>
</dbReference>
<gene>
    <name evidence="1" type="ORF">PENARI_c006G02183</name>
</gene>
<evidence type="ECO:0000313" key="1">
    <source>
        <dbReference type="EMBL" id="OGE54366.1"/>
    </source>
</evidence>
<dbReference type="PANTHER" id="PTHR15460">
    <property type="entry name" value="PEROXISOMAL MEMBRANE PROTEIN 4"/>
    <property type="match status" value="1"/>
</dbReference>
<keyword evidence="2" id="KW-1185">Reference proteome</keyword>
<name>A0A1F5LMP4_PENAI</name>
<reference evidence="1 2" key="1">
    <citation type="journal article" date="2016" name="Sci. Rep.">
        <title>Penicillium arizonense, a new, genome sequenced fungal species, reveals a high chemical diversity in secreted metabolites.</title>
        <authorList>
            <person name="Grijseels S."/>
            <person name="Nielsen J.C."/>
            <person name="Randelovic M."/>
            <person name="Nielsen J."/>
            <person name="Nielsen K.F."/>
            <person name="Workman M."/>
            <person name="Frisvad J.C."/>
        </authorList>
    </citation>
    <scope>NUCLEOTIDE SEQUENCE [LARGE SCALE GENOMIC DNA]</scope>
    <source>
        <strain evidence="1 2">CBS 141311</strain>
    </source>
</reference>
<sequence>MTSAQLSHAEALLNAEPSKVPFPSLSPSPSILTLGGMDTLLSQLDALILKPELAPLLSLVKGARNGVVYGSKVRFPHALVMIFLFRSGTIREKTKLVFKATRQHARNLSTFAIIYKASMILLRNINPGGAGKEGRYDSFFAGLLGGYAVFGRQPGSISQQIVIYVFARVMLSLAKLAIQPNMHPLSSLITPEARTKITDNAWPVFASMTWAFVMYIFRWYPETLASSLRSSMVYIYADSDHWDSLRTLFIHNK</sequence>
<comment type="caution">
    <text evidence="1">The sequence shown here is derived from an EMBL/GenBank/DDBJ whole genome shotgun (WGS) entry which is preliminary data.</text>
</comment>
<dbReference type="PIRSF" id="PIRSF013674">
    <property type="entry name" value="PXMP4"/>
    <property type="match status" value="1"/>
</dbReference>
<dbReference type="PANTHER" id="PTHR15460:SF3">
    <property type="entry name" value="PEROXISOMAL MEMBRANE PROTEIN 4"/>
    <property type="match status" value="1"/>
</dbReference>
<dbReference type="GeneID" id="34574928"/>